<keyword evidence="4 10" id="KW-0813">Transport</keyword>
<comment type="similarity">
    <text evidence="3">Belongs to the binding-protein-dependent transport system permease family. HisMQ subfamily.</text>
</comment>
<dbReference type="InterPro" id="IPR000515">
    <property type="entry name" value="MetI-like"/>
</dbReference>
<dbReference type="SUPFAM" id="SSF161098">
    <property type="entry name" value="MetI-like"/>
    <property type="match status" value="1"/>
</dbReference>
<dbReference type="Pfam" id="PF00528">
    <property type="entry name" value="BPD_transp_1"/>
    <property type="match status" value="1"/>
</dbReference>
<feature type="transmembrane region" description="Helical" evidence="10">
    <location>
        <begin position="55"/>
        <end position="75"/>
    </location>
</feature>
<dbReference type="EMBL" id="JAMXQS010000002">
    <property type="protein sequence ID" value="MCO6048990.1"/>
    <property type="molecule type" value="Genomic_DNA"/>
</dbReference>
<keyword evidence="13" id="KW-1185">Reference proteome</keyword>
<evidence type="ECO:0000256" key="2">
    <source>
        <dbReference type="ARBA" id="ARBA00004429"/>
    </source>
</evidence>
<feature type="transmembrane region" description="Helical" evidence="10">
    <location>
        <begin position="149"/>
        <end position="168"/>
    </location>
</feature>
<sequence>MRFDLSILWPHLPFLWKGAVLSAEVCLLAIIGSVVLGALVAIARTSSAKPLRWLALAYVDLFRNVPFLVQLFFFYYGLPELGIYIDAFTTGVIALSIAGGAFASDAIRSGILAIEPGIIEAAEVSGLSRRVIFTRIVLPIALRTAIRPLGAVLVNMILTSSILSAITLNELTGSGRIVASDTFRPFEVYAVLLVFYAALTYAVSIAVNLLHVRLNRGISQDVA</sequence>
<evidence type="ECO:0000256" key="4">
    <source>
        <dbReference type="ARBA" id="ARBA00022448"/>
    </source>
</evidence>
<dbReference type="Gene3D" id="1.10.3720.10">
    <property type="entry name" value="MetI-like"/>
    <property type="match status" value="1"/>
</dbReference>
<dbReference type="PANTHER" id="PTHR30614:SF20">
    <property type="entry name" value="GLUTAMINE TRANSPORT SYSTEM PERMEASE PROTEIN GLNP"/>
    <property type="match status" value="1"/>
</dbReference>
<feature type="domain" description="ABC transmembrane type-1" evidence="11">
    <location>
        <begin position="19"/>
        <end position="207"/>
    </location>
</feature>
<name>A0ABT1C2D5_9HYPH</name>
<dbReference type="RefSeq" id="WP_252816296.1">
    <property type="nucleotide sequence ID" value="NZ_JAMXQS010000002.1"/>
</dbReference>
<evidence type="ECO:0000256" key="5">
    <source>
        <dbReference type="ARBA" id="ARBA00022475"/>
    </source>
</evidence>
<dbReference type="PANTHER" id="PTHR30614">
    <property type="entry name" value="MEMBRANE COMPONENT OF AMINO ACID ABC TRANSPORTER"/>
    <property type="match status" value="1"/>
</dbReference>
<dbReference type="CDD" id="cd06261">
    <property type="entry name" value="TM_PBP2"/>
    <property type="match status" value="1"/>
</dbReference>
<evidence type="ECO:0000256" key="8">
    <source>
        <dbReference type="ARBA" id="ARBA00022989"/>
    </source>
</evidence>
<dbReference type="NCBIfam" id="TIGR01726">
    <property type="entry name" value="HEQRo_perm_3TM"/>
    <property type="match status" value="1"/>
</dbReference>
<comment type="subcellular location">
    <subcellularLocation>
        <location evidence="2">Cell inner membrane</location>
        <topology evidence="2">Multi-pass membrane protein</topology>
    </subcellularLocation>
    <subcellularLocation>
        <location evidence="10">Cell membrane</location>
        <topology evidence="10">Multi-pass membrane protein</topology>
    </subcellularLocation>
</comment>
<dbReference type="InterPro" id="IPR043429">
    <property type="entry name" value="ArtM/GltK/GlnP/TcyL/YhdX-like"/>
</dbReference>
<feature type="transmembrane region" description="Helical" evidence="10">
    <location>
        <begin position="81"/>
        <end position="103"/>
    </location>
</feature>
<reference evidence="12 13" key="1">
    <citation type="submission" date="2022-06" db="EMBL/GenBank/DDBJ databases">
        <title>Mesorhizobium sp. strain RP14 Genome sequencing and assembly.</title>
        <authorList>
            <person name="Kim I."/>
        </authorList>
    </citation>
    <scope>NUCLEOTIDE SEQUENCE [LARGE SCALE GENOMIC DNA]</scope>
    <source>
        <strain evidence="13">RP14(2022)</strain>
    </source>
</reference>
<evidence type="ECO:0000256" key="1">
    <source>
        <dbReference type="ARBA" id="ARBA00003159"/>
    </source>
</evidence>
<evidence type="ECO:0000259" key="11">
    <source>
        <dbReference type="PROSITE" id="PS50928"/>
    </source>
</evidence>
<dbReference type="InterPro" id="IPR035906">
    <property type="entry name" value="MetI-like_sf"/>
</dbReference>
<keyword evidence="6 10" id="KW-0812">Transmembrane</keyword>
<feature type="transmembrane region" description="Helical" evidence="10">
    <location>
        <begin position="20"/>
        <end position="43"/>
    </location>
</feature>
<keyword evidence="5" id="KW-1003">Cell membrane</keyword>
<dbReference type="Proteomes" id="UP001205906">
    <property type="component" value="Unassembled WGS sequence"/>
</dbReference>
<comment type="function">
    <text evidence="1">Part of the binding-protein-dependent transport system for glutamine; probably responsible for the translocation of the substrate across the membrane.</text>
</comment>
<gene>
    <name evidence="12" type="ORF">NGM99_04195</name>
</gene>
<organism evidence="12 13">
    <name type="scientific">Mesorhizobium liriopis</name>
    <dbReference type="NCBI Taxonomy" id="2953882"/>
    <lineage>
        <taxon>Bacteria</taxon>
        <taxon>Pseudomonadati</taxon>
        <taxon>Pseudomonadota</taxon>
        <taxon>Alphaproteobacteria</taxon>
        <taxon>Hyphomicrobiales</taxon>
        <taxon>Phyllobacteriaceae</taxon>
        <taxon>Mesorhizobium</taxon>
    </lineage>
</organism>
<proteinExistence type="inferred from homology"/>
<evidence type="ECO:0000256" key="3">
    <source>
        <dbReference type="ARBA" id="ARBA00010072"/>
    </source>
</evidence>
<evidence type="ECO:0000313" key="13">
    <source>
        <dbReference type="Proteomes" id="UP001205906"/>
    </source>
</evidence>
<comment type="caution">
    <text evidence="12">The sequence shown here is derived from an EMBL/GenBank/DDBJ whole genome shotgun (WGS) entry which is preliminary data.</text>
</comment>
<evidence type="ECO:0000313" key="12">
    <source>
        <dbReference type="EMBL" id="MCO6048990.1"/>
    </source>
</evidence>
<protein>
    <submittedName>
        <fullName evidence="12">Amino acid ABC transporter permease</fullName>
    </submittedName>
</protein>
<keyword evidence="7" id="KW-0029">Amino-acid transport</keyword>
<accession>A0ABT1C2D5</accession>
<evidence type="ECO:0000256" key="6">
    <source>
        <dbReference type="ARBA" id="ARBA00022692"/>
    </source>
</evidence>
<evidence type="ECO:0000256" key="7">
    <source>
        <dbReference type="ARBA" id="ARBA00022970"/>
    </source>
</evidence>
<evidence type="ECO:0000256" key="9">
    <source>
        <dbReference type="ARBA" id="ARBA00023136"/>
    </source>
</evidence>
<dbReference type="InterPro" id="IPR010065">
    <property type="entry name" value="AA_ABC_transptr_permease_3TM"/>
</dbReference>
<keyword evidence="9 10" id="KW-0472">Membrane</keyword>
<keyword evidence="8 10" id="KW-1133">Transmembrane helix</keyword>
<evidence type="ECO:0000256" key="10">
    <source>
        <dbReference type="RuleBase" id="RU363032"/>
    </source>
</evidence>
<dbReference type="PROSITE" id="PS50928">
    <property type="entry name" value="ABC_TM1"/>
    <property type="match status" value="1"/>
</dbReference>
<feature type="transmembrane region" description="Helical" evidence="10">
    <location>
        <begin position="188"/>
        <end position="210"/>
    </location>
</feature>